<accession>A0A5A9PJA4</accession>
<proteinExistence type="predicted"/>
<sequence>MEAKKFEFLSELELLSLEGDQDCCYCSASVTASRDHISKRHLRFAVHYTDGDTRKFSTPCQCSDRQEKSGKRSHWHCSRCGKIILRAFDFKGHLMKHGQKDNWCRFGRTVYTFDTTTGKWHCRCRGTKHKIGCVHRYLCMWWLFQEHPHLLQNAVDTTNEEIEDIEEKIVVPNDIHQHFEQSHSAIITQTNYLWRSKRIPEDLPTSLTTEEKPIPEFFEPREEQCPYCPAPTPPDLQNQILITRQATVYGIFKQFNGVSVYAKECPVCKNLVRFQDYESGFHNYNNKVFLSIPLCVSSDTWSFESHCCRSDVQNNRIPFKIYITTQYSKKGILSFLCIKTVLIQLFLLPLWIPPFQYYWRYQLESCIRFTRPESMISFLKRKFTKVSLRASSVCRERIEVDEDQILQILDSKSESARDHGDALLSFKYAPTVYISDIAGRVARHVNNRTFSRDSSSHMKEGFHPKNQKRPEERLRSLKLVPDLASWINSAVAQQINRELSSSRYSLCQMKDVNYMFSLRLFFHLHNERLNDSFMKQMEKQSTSEAISIGLNGKLMCGKTERPLEVKTRWMDGLCAIPSSGREMMETIVVFLFARVPAPESTVSPSDDDAESEVGVAKKARTHHFREDWLKEFSWLRYYKQSNYMNCEYCSSYPRTAGNTKFADSTGTSQFKHNTLIKHNLSLKHRTNDCKSERRWAEVMLKFNTAYFIAKEELSQLDLQRKNGLKLNETYNNDTACAQFVGVIADTLKVKTYTKIKDAPYLSIMIDGDTDVSTKECEIIYARILNEGKPMNILIGHIEVKHAHAQGVYDATKEAFQHLGAETGWLEKTVAMGADGAAVNLGHKGGVIALLQAEAGAFIVPFHCMPHRLELAMLSVQRKIPMVDHVYNLLNMVWKTYHFSSKSMRELRALGEELGVRVNGPGSVSGTRWLPHVNQALQTLLKRGGKDKHLQNPGQFTAVYYYMEHLTASSTNADNAGRSRKAVNGIENLLANIEARSVRCKPGGRLAELLADLQAQRRQQEGEGETHLLYKFQNILHLVHIMLVLPVSSAICERGFSAQKRIKSDVRGSLHVDTVEDLIRISMEGPSLQEFDAKEAVQTWFTQGVEVLDVETQCDAKIIKREIDVTHMETDKDSYATDQEVNTNSEETDRESDATDQETNINSECLLKSFEVEEGEPEQNVLRKCPKVKDKFYVSMIRKEVNDQVANDTYFAKEDNPYFCPGIITVLFDTYLAIFPLWSGLLLGDLRRYDSQEPDIMKTNKPLETRDTNCHVEKWFGIVKHSIMPNNKKVRPGRFIRTMFQSLQGRYTEHIMKQNLPQALLMKPVQPKNLEHSHETWLKKNKERISATRSKYFSVPSKIPGPQKKQTMIPNYVTDRKMSPIAMSQCESDGEVLEPMDLCTKEVSVDQEVKFDQYDGVIAAVNRNNVHWHLVRAKQIVEYFPQIPDSITLADSSEMMCQYRKQVAKQILQESGLNDFPGKFVCQFLKDSKEISVVLIILFVVSKDEYCSMCGVKEHGQQQVCVWFFVVVTVLSNRPSNDTDEDWCPESSPEHQKRTRQPSSSSATTSSASPSAAAANGTEDIFQQQNPVVLRSSDQSEVSDDLEIHSPEDTVCTPITLRF</sequence>
<dbReference type="PROSITE" id="PS00028">
    <property type="entry name" value="ZINC_FINGER_C2H2_1"/>
    <property type="match status" value="1"/>
</dbReference>
<organism evidence="3 4">
    <name type="scientific">Triplophysa tibetana</name>
    <dbReference type="NCBI Taxonomy" id="1572043"/>
    <lineage>
        <taxon>Eukaryota</taxon>
        <taxon>Metazoa</taxon>
        <taxon>Chordata</taxon>
        <taxon>Craniata</taxon>
        <taxon>Vertebrata</taxon>
        <taxon>Euteleostomi</taxon>
        <taxon>Actinopterygii</taxon>
        <taxon>Neopterygii</taxon>
        <taxon>Teleostei</taxon>
        <taxon>Ostariophysi</taxon>
        <taxon>Cypriniformes</taxon>
        <taxon>Nemacheilidae</taxon>
        <taxon>Triplophysa</taxon>
    </lineage>
</organism>
<evidence type="ECO:0000313" key="4">
    <source>
        <dbReference type="Proteomes" id="UP000324632"/>
    </source>
</evidence>
<protein>
    <recommendedName>
        <fullName evidence="2">C2H2-type domain-containing protein</fullName>
    </recommendedName>
</protein>
<dbReference type="InterPro" id="IPR040648">
    <property type="entry name" value="HMGXB3_CxC4"/>
</dbReference>
<feature type="compositionally biased region" description="Polar residues" evidence="1">
    <location>
        <begin position="1135"/>
        <end position="1144"/>
    </location>
</feature>
<dbReference type="InterPro" id="IPR013087">
    <property type="entry name" value="Znf_C2H2_type"/>
</dbReference>
<evidence type="ECO:0000313" key="3">
    <source>
        <dbReference type="EMBL" id="KAA0721251.1"/>
    </source>
</evidence>
<feature type="compositionally biased region" description="Polar residues" evidence="1">
    <location>
        <begin position="1580"/>
        <end position="1595"/>
    </location>
</feature>
<gene>
    <name evidence="3" type="ORF">E1301_Tti018148</name>
</gene>
<feature type="compositionally biased region" description="Acidic residues" evidence="1">
    <location>
        <begin position="1145"/>
        <end position="1155"/>
    </location>
</feature>
<feature type="region of interest" description="Disordered" evidence="1">
    <location>
        <begin position="451"/>
        <end position="471"/>
    </location>
</feature>
<evidence type="ECO:0000259" key="2">
    <source>
        <dbReference type="PROSITE" id="PS00028"/>
    </source>
</evidence>
<dbReference type="Proteomes" id="UP000324632">
    <property type="component" value="Chromosome 5"/>
</dbReference>
<dbReference type="EMBL" id="SOYY01000005">
    <property type="protein sequence ID" value="KAA0721251.1"/>
    <property type="molecule type" value="Genomic_DNA"/>
</dbReference>
<evidence type="ECO:0000256" key="1">
    <source>
        <dbReference type="SAM" id="MobiDB-lite"/>
    </source>
</evidence>
<dbReference type="InterPro" id="IPR057456">
    <property type="entry name" value="Znf_C17orf113"/>
</dbReference>
<name>A0A5A9PJA4_9TELE</name>
<keyword evidence="4" id="KW-1185">Reference proteome</keyword>
<dbReference type="PANTHER" id="PTHR46880:SF5">
    <property type="entry name" value="DUF4371 DOMAIN-CONTAINING PROTEIN"/>
    <property type="match status" value="1"/>
</dbReference>
<feature type="compositionally biased region" description="Low complexity" evidence="1">
    <location>
        <begin position="1557"/>
        <end position="1574"/>
    </location>
</feature>
<dbReference type="PANTHER" id="PTHR46880">
    <property type="entry name" value="RAS-ASSOCIATING DOMAIN-CONTAINING PROTEIN"/>
    <property type="match status" value="1"/>
</dbReference>
<dbReference type="Pfam" id="PF18717">
    <property type="entry name" value="CxC4"/>
    <property type="match status" value="1"/>
</dbReference>
<comment type="caution">
    <text evidence="3">The sequence shown here is derived from an EMBL/GenBank/DDBJ whole genome shotgun (WGS) entry which is preliminary data.</text>
</comment>
<feature type="region of interest" description="Disordered" evidence="1">
    <location>
        <begin position="1535"/>
        <end position="1606"/>
    </location>
</feature>
<dbReference type="Pfam" id="PF25431">
    <property type="entry name" value="zf-C17orf113"/>
    <property type="match status" value="1"/>
</dbReference>
<reference evidence="3 4" key="1">
    <citation type="journal article" date="2019" name="Mol. Ecol. Resour.">
        <title>Chromosome-level genome assembly of Triplophysa tibetana, a fish adapted to the harsh high-altitude environment of the Tibetan Plateau.</title>
        <authorList>
            <person name="Yang X."/>
            <person name="Liu H."/>
            <person name="Ma Z."/>
            <person name="Zou Y."/>
            <person name="Zou M."/>
            <person name="Mao Y."/>
            <person name="Li X."/>
            <person name="Wang H."/>
            <person name="Chen T."/>
            <person name="Wang W."/>
            <person name="Yang R."/>
        </authorList>
    </citation>
    <scope>NUCLEOTIDE SEQUENCE [LARGE SCALE GENOMIC DNA]</scope>
    <source>
        <strain evidence="3">TTIB1903HZAU</strain>
        <tissue evidence="3">Muscle</tissue>
    </source>
</reference>
<feature type="domain" description="C2H2-type" evidence="2">
    <location>
        <begin position="77"/>
        <end position="97"/>
    </location>
</feature>
<feature type="region of interest" description="Disordered" evidence="1">
    <location>
        <begin position="1129"/>
        <end position="1157"/>
    </location>
</feature>